<protein>
    <submittedName>
        <fullName evidence="1">Uncharacterized protein</fullName>
    </submittedName>
</protein>
<proteinExistence type="predicted"/>
<evidence type="ECO:0000313" key="1">
    <source>
        <dbReference type="EMBL" id="KKK79143.1"/>
    </source>
</evidence>
<name>A0A0F8YCN2_9ZZZZ</name>
<organism evidence="1">
    <name type="scientific">marine sediment metagenome</name>
    <dbReference type="NCBI Taxonomy" id="412755"/>
    <lineage>
        <taxon>unclassified sequences</taxon>
        <taxon>metagenomes</taxon>
        <taxon>ecological metagenomes</taxon>
    </lineage>
</organism>
<gene>
    <name evidence="1" type="ORF">LCGC14_2836450</name>
</gene>
<accession>A0A0F8YCN2</accession>
<sequence length="57" mass="6372">MTPEAEVKIMADLQEMADAILMVRSILHNDLYASRVKHATAALEESLETALNWMTTP</sequence>
<dbReference type="AlphaFoldDB" id="A0A0F8YCN2"/>
<dbReference type="EMBL" id="LAZR01054162">
    <property type="protein sequence ID" value="KKK79143.1"/>
    <property type="molecule type" value="Genomic_DNA"/>
</dbReference>
<reference evidence="1" key="1">
    <citation type="journal article" date="2015" name="Nature">
        <title>Complex archaea that bridge the gap between prokaryotes and eukaryotes.</title>
        <authorList>
            <person name="Spang A."/>
            <person name="Saw J.H."/>
            <person name="Jorgensen S.L."/>
            <person name="Zaremba-Niedzwiedzka K."/>
            <person name="Martijn J."/>
            <person name="Lind A.E."/>
            <person name="van Eijk R."/>
            <person name="Schleper C."/>
            <person name="Guy L."/>
            <person name="Ettema T.J."/>
        </authorList>
    </citation>
    <scope>NUCLEOTIDE SEQUENCE</scope>
</reference>
<comment type="caution">
    <text evidence="1">The sequence shown here is derived from an EMBL/GenBank/DDBJ whole genome shotgun (WGS) entry which is preliminary data.</text>
</comment>